<keyword evidence="1" id="KW-1133">Transmembrane helix</keyword>
<organism evidence="2 3">
    <name type="scientific">Aureobasidium namibiae CBS 147.97</name>
    <dbReference type="NCBI Taxonomy" id="1043004"/>
    <lineage>
        <taxon>Eukaryota</taxon>
        <taxon>Fungi</taxon>
        <taxon>Dikarya</taxon>
        <taxon>Ascomycota</taxon>
        <taxon>Pezizomycotina</taxon>
        <taxon>Dothideomycetes</taxon>
        <taxon>Dothideomycetidae</taxon>
        <taxon>Dothideales</taxon>
        <taxon>Saccotheciaceae</taxon>
        <taxon>Aureobasidium</taxon>
    </lineage>
</organism>
<dbReference type="AlphaFoldDB" id="A0A074WS54"/>
<feature type="transmembrane region" description="Helical" evidence="1">
    <location>
        <begin position="20"/>
        <end position="47"/>
    </location>
</feature>
<sequence>MIDSPLPLNISDLILTSLHFLYISLTTILLCLASYIPTYFSITFYIATLSYLCPRPAFDDLYWTLRTCLYGLSFFFHFAVLRLFALPFESNDRYVAPSTAWACAWTVALALVATTTVFVVAVVVFKPLQLLGWWPEEKATQSWVYDSSKPNNGVTAPIVRLEVKDGGMIGGLCECVDDEAEVTIRSLCEDVPAGKTVMLINGHKFKAWLLLPLPKGPELLKGKEKVETSTSTTNIMVTGVWKYSV</sequence>
<evidence type="ECO:0000313" key="3">
    <source>
        <dbReference type="Proteomes" id="UP000027730"/>
    </source>
</evidence>
<reference evidence="2 3" key="1">
    <citation type="journal article" date="2014" name="BMC Genomics">
        <title>Genome sequencing of four Aureobasidium pullulans varieties: biotechnological potential, stress tolerance, and description of new species.</title>
        <authorList>
            <person name="Gostin Ar C."/>
            <person name="Ohm R.A."/>
            <person name="Kogej T."/>
            <person name="Sonjak S."/>
            <person name="Turk M."/>
            <person name="Zajc J."/>
            <person name="Zalar P."/>
            <person name="Grube M."/>
            <person name="Sun H."/>
            <person name="Han J."/>
            <person name="Sharma A."/>
            <person name="Chiniquy J."/>
            <person name="Ngan C.Y."/>
            <person name="Lipzen A."/>
            <person name="Barry K."/>
            <person name="Grigoriev I.V."/>
            <person name="Gunde-Cimerman N."/>
        </authorList>
    </citation>
    <scope>NUCLEOTIDE SEQUENCE [LARGE SCALE GENOMIC DNA]</scope>
    <source>
        <strain evidence="2 3">CBS 147.97</strain>
    </source>
</reference>
<keyword evidence="1" id="KW-0472">Membrane</keyword>
<dbReference type="GeneID" id="25413715"/>
<evidence type="ECO:0000313" key="2">
    <source>
        <dbReference type="EMBL" id="KEQ72547.1"/>
    </source>
</evidence>
<dbReference type="EMBL" id="KL584711">
    <property type="protein sequence ID" value="KEQ72547.1"/>
    <property type="molecule type" value="Genomic_DNA"/>
</dbReference>
<dbReference type="RefSeq" id="XP_013426724.1">
    <property type="nucleotide sequence ID" value="XM_013571270.1"/>
</dbReference>
<name>A0A074WS54_9PEZI</name>
<keyword evidence="3" id="KW-1185">Reference proteome</keyword>
<keyword evidence="1" id="KW-0812">Transmembrane</keyword>
<evidence type="ECO:0000256" key="1">
    <source>
        <dbReference type="SAM" id="Phobius"/>
    </source>
</evidence>
<protein>
    <submittedName>
        <fullName evidence="2">Uncharacterized protein</fullName>
    </submittedName>
</protein>
<dbReference type="HOGENOM" id="CLU_1133386_0_0_1"/>
<proteinExistence type="predicted"/>
<feature type="transmembrane region" description="Helical" evidence="1">
    <location>
        <begin position="68"/>
        <end position="87"/>
    </location>
</feature>
<gene>
    <name evidence="2" type="ORF">M436DRAFT_64544</name>
</gene>
<accession>A0A074WS54</accession>
<feature type="transmembrane region" description="Helical" evidence="1">
    <location>
        <begin position="99"/>
        <end position="125"/>
    </location>
</feature>
<dbReference type="Proteomes" id="UP000027730">
    <property type="component" value="Unassembled WGS sequence"/>
</dbReference>